<evidence type="ECO:0000313" key="7">
    <source>
        <dbReference type="EMBL" id="MBB6054699.1"/>
    </source>
</evidence>
<dbReference type="EMBL" id="JACHGR010000002">
    <property type="protein sequence ID" value="MBB6054699.1"/>
    <property type="molecule type" value="Genomic_DNA"/>
</dbReference>
<dbReference type="EC" id="4.4.1.13" evidence="2"/>
<comment type="caution">
    <text evidence="7">The sequence shown here is derived from an EMBL/GenBank/DDBJ whole genome shotgun (WGS) entry which is preliminary data.</text>
</comment>
<dbReference type="NCBIfam" id="TIGR04350">
    <property type="entry name" value="C_S_lyase_PatB"/>
    <property type="match status" value="1"/>
</dbReference>
<organism evidence="7 8">
    <name type="scientific">Tolumonas osonensis</name>
    <dbReference type="NCBI Taxonomy" id="675874"/>
    <lineage>
        <taxon>Bacteria</taxon>
        <taxon>Pseudomonadati</taxon>
        <taxon>Pseudomonadota</taxon>
        <taxon>Gammaproteobacteria</taxon>
        <taxon>Aeromonadales</taxon>
        <taxon>Aeromonadaceae</taxon>
        <taxon>Tolumonas</taxon>
    </lineage>
</organism>
<dbReference type="RefSeq" id="WP_188025509.1">
    <property type="nucleotide sequence ID" value="NZ_JACHGR010000002.1"/>
</dbReference>
<dbReference type="InterPro" id="IPR015424">
    <property type="entry name" value="PyrdxlP-dep_Trfase"/>
</dbReference>
<dbReference type="PANTHER" id="PTHR43525:SF1">
    <property type="entry name" value="PROTEIN MALY"/>
    <property type="match status" value="1"/>
</dbReference>
<dbReference type="Pfam" id="PF00155">
    <property type="entry name" value="Aminotran_1_2"/>
    <property type="match status" value="1"/>
</dbReference>
<reference evidence="7 8" key="1">
    <citation type="submission" date="2020-08" db="EMBL/GenBank/DDBJ databases">
        <title>Genomic Encyclopedia of Type Strains, Phase IV (KMG-IV): sequencing the most valuable type-strain genomes for metagenomic binning, comparative biology and taxonomic classification.</title>
        <authorList>
            <person name="Goeker M."/>
        </authorList>
    </citation>
    <scope>NUCLEOTIDE SEQUENCE [LARGE SCALE GENOMIC DNA]</scope>
    <source>
        <strain evidence="7 8">DSM 22975</strain>
    </source>
</reference>
<accession>A0A841G9T3</accession>
<evidence type="ECO:0000256" key="2">
    <source>
        <dbReference type="ARBA" id="ARBA00012224"/>
    </source>
</evidence>
<protein>
    <recommendedName>
        <fullName evidence="2">cysteine-S-conjugate beta-lyase</fullName>
        <ecNumber evidence="2">4.4.1.13</ecNumber>
    </recommendedName>
</protein>
<name>A0A841G9T3_9GAMM</name>
<dbReference type="GO" id="GO:0047804">
    <property type="term" value="F:cysteine-S-conjugate beta-lyase activity"/>
    <property type="evidence" value="ECO:0007669"/>
    <property type="project" value="UniProtKB-EC"/>
</dbReference>
<dbReference type="SUPFAM" id="SSF53383">
    <property type="entry name" value="PLP-dependent transferases"/>
    <property type="match status" value="1"/>
</dbReference>
<dbReference type="InterPro" id="IPR015422">
    <property type="entry name" value="PyrdxlP-dep_Trfase_small"/>
</dbReference>
<dbReference type="PANTHER" id="PTHR43525">
    <property type="entry name" value="PROTEIN MALY"/>
    <property type="match status" value="1"/>
</dbReference>
<evidence type="ECO:0000256" key="1">
    <source>
        <dbReference type="ARBA" id="ARBA00001933"/>
    </source>
</evidence>
<proteinExistence type="inferred from homology"/>
<dbReference type="Proteomes" id="UP000585721">
    <property type="component" value="Unassembled WGS sequence"/>
</dbReference>
<comment type="cofactor">
    <cofactor evidence="1">
        <name>pyridoxal 5'-phosphate</name>
        <dbReference type="ChEBI" id="CHEBI:597326"/>
    </cofactor>
</comment>
<gene>
    <name evidence="7" type="ORF">HNR75_000571</name>
</gene>
<feature type="domain" description="Aminotransferase class I/classII large" evidence="6">
    <location>
        <begin position="29"/>
        <end position="382"/>
    </location>
</feature>
<evidence type="ECO:0000256" key="5">
    <source>
        <dbReference type="ARBA" id="ARBA00037974"/>
    </source>
</evidence>
<dbReference type="InterPro" id="IPR027619">
    <property type="entry name" value="C-S_lyase_PatB-like"/>
</dbReference>
<keyword evidence="4 7" id="KW-0456">Lyase</keyword>
<keyword evidence="3" id="KW-0663">Pyridoxal phosphate</keyword>
<dbReference type="AlphaFoldDB" id="A0A841G9T3"/>
<comment type="similarity">
    <text evidence="5">Belongs to the class-II pyridoxal-phosphate-dependent aminotransferase family. MalY/PatB cystathionine beta-lyase subfamily.</text>
</comment>
<dbReference type="InterPro" id="IPR004839">
    <property type="entry name" value="Aminotransferase_I/II_large"/>
</dbReference>
<dbReference type="CDD" id="cd00609">
    <property type="entry name" value="AAT_like"/>
    <property type="match status" value="1"/>
</dbReference>
<dbReference type="Gene3D" id="3.90.1150.10">
    <property type="entry name" value="Aspartate Aminotransferase, domain 1"/>
    <property type="match status" value="1"/>
</dbReference>
<sequence length="390" mass="44359">MRDPEIFDLPVSRRATASYKWDSSPADDVIPMWVADMDFRTAPAIIRALIQRVQQGVFGYTKVPDAYFDAIIHWFEQQHQFVVVREHILFTTGVVPALSAVVKALTVPGDSVIVQTPVYNCFFSSVRNNQCELVDNPLLYRDGTYQFDFDDLEQKAANPNTKLLILCNPHNPVGRSWSAEELRRLGEICFRHQITVISDEIHCDLVYASKRHVVFAGLGNEFLANSVTLSSPSKAFNLAGLHVANIFCSNPEFRKRIDKALNVNEVCEITPFAVDGLIAAYTESAGWLEALKNYLRSNYDYFCEYIHHCFPEIKILPLEATYLVWTDCSALNISAQQLADELKEKQHLWITAGSVYGVTGQNFLRWNIACPRHQLQEALDRFLVYLKDVN</sequence>
<dbReference type="InterPro" id="IPR051798">
    <property type="entry name" value="Class-II_PLP-Dep_Aminotrans"/>
</dbReference>
<dbReference type="Gene3D" id="3.40.640.10">
    <property type="entry name" value="Type I PLP-dependent aspartate aminotransferase-like (Major domain)"/>
    <property type="match status" value="1"/>
</dbReference>
<evidence type="ECO:0000313" key="8">
    <source>
        <dbReference type="Proteomes" id="UP000585721"/>
    </source>
</evidence>
<keyword evidence="8" id="KW-1185">Reference proteome</keyword>
<evidence type="ECO:0000259" key="6">
    <source>
        <dbReference type="Pfam" id="PF00155"/>
    </source>
</evidence>
<evidence type="ECO:0000256" key="4">
    <source>
        <dbReference type="ARBA" id="ARBA00023239"/>
    </source>
</evidence>
<evidence type="ECO:0000256" key="3">
    <source>
        <dbReference type="ARBA" id="ARBA00022898"/>
    </source>
</evidence>
<dbReference type="GO" id="GO:0030170">
    <property type="term" value="F:pyridoxal phosphate binding"/>
    <property type="evidence" value="ECO:0007669"/>
    <property type="project" value="InterPro"/>
</dbReference>
<dbReference type="InterPro" id="IPR015421">
    <property type="entry name" value="PyrdxlP-dep_Trfase_major"/>
</dbReference>